<evidence type="ECO:0000313" key="11">
    <source>
        <dbReference type="Proteomes" id="UP000283732"/>
    </source>
</evidence>
<dbReference type="SMART" id="SM00644">
    <property type="entry name" value="Ami_2"/>
    <property type="match status" value="1"/>
</dbReference>
<evidence type="ECO:0000313" key="5">
    <source>
        <dbReference type="EMBL" id="MTU29076.1"/>
    </source>
</evidence>
<dbReference type="SMART" id="SM00701">
    <property type="entry name" value="PGRP"/>
    <property type="match status" value="1"/>
</dbReference>
<dbReference type="GO" id="GO:0008270">
    <property type="term" value="F:zinc ion binding"/>
    <property type="evidence" value="ECO:0007669"/>
    <property type="project" value="InterPro"/>
</dbReference>
<reference evidence="4" key="3">
    <citation type="submission" date="2022-01" db="EMBL/GenBank/DDBJ databases">
        <title>Novel bile acid biosynthetic pathways are enriched in the microbiome of centenarians.</title>
        <authorList>
            <person name="Sato Y."/>
            <person name="Atarashi K."/>
            <person name="Plichta R.D."/>
            <person name="Arai Y."/>
            <person name="Sasajima S."/>
            <person name="Kearney M.S."/>
            <person name="Suda W."/>
            <person name="Takeshita K."/>
            <person name="Sasaki T."/>
            <person name="Okamoto S."/>
            <person name="Skelly N.A."/>
            <person name="Okamura Y."/>
            <person name="Vlamakis H."/>
            <person name="Li Y."/>
            <person name="Tanoue T."/>
            <person name="Takei H."/>
            <person name="Nittono H."/>
            <person name="Narushima S."/>
            <person name="Irie J."/>
            <person name="Itoh H."/>
            <person name="Moriya K."/>
            <person name="Sugiura Y."/>
            <person name="Suematsu M."/>
            <person name="Moritoki N."/>
            <person name="Shibata S."/>
            <person name="Littman R.D."/>
            <person name="Fischbach A.M."/>
            <person name="Uwamino Y."/>
            <person name="Inoue T."/>
            <person name="Honda A."/>
            <person name="Hattori M."/>
            <person name="Murai T."/>
            <person name="Xavier J.R."/>
            <person name="Hirose N."/>
            <person name="Honda K."/>
        </authorList>
    </citation>
    <scope>NUCLEOTIDE SEQUENCE</scope>
    <source>
        <strain evidence="4">CE91-St3</strain>
    </source>
</reference>
<evidence type="ECO:0000256" key="1">
    <source>
        <dbReference type="ARBA" id="ARBA00007553"/>
    </source>
</evidence>
<dbReference type="Proteomes" id="UP000482671">
    <property type="component" value="Unassembled WGS sequence"/>
</dbReference>
<proteinExistence type="inferred from homology"/>
<dbReference type="CDD" id="cd06583">
    <property type="entry name" value="PGRP"/>
    <property type="match status" value="1"/>
</dbReference>
<sequence>MTAGCFYQNYREVRLLIIHCSATRYDRDFPVEALRASHKARGFADIGYHFYITRDGYLHRCRPVNQIGAHAAGWNDRSIGICYEGGLDEAGTPSDTRTYAQKCSLLDLLRQLRRDYPEAKIVGHCQLSPYIRKACPCFDAREEYAGLEEEVSRK</sequence>
<dbReference type="GeneID" id="49205117"/>
<comment type="similarity">
    <text evidence="1">Belongs to the N-acetylmuramoyl-L-alanine amidase 2 family.</text>
</comment>
<dbReference type="Pfam" id="PF01510">
    <property type="entry name" value="Amidase_2"/>
    <property type="match status" value="1"/>
</dbReference>
<evidence type="ECO:0000313" key="10">
    <source>
        <dbReference type="EMBL" id="RHH77636.1"/>
    </source>
</evidence>
<comment type="caution">
    <text evidence="4">The sequence shown here is derived from an EMBL/GenBank/DDBJ whole genome shotgun (WGS) entry which is preliminary data.</text>
</comment>
<reference evidence="13 14" key="2">
    <citation type="journal article" date="2019" name="Nat. Med.">
        <title>A library of human gut bacterial isolates paired with longitudinal multiomics data enables mechanistic microbiome research.</title>
        <authorList>
            <person name="Poyet M."/>
            <person name="Groussin M."/>
            <person name="Gibbons S.M."/>
            <person name="Avila-Pacheco J."/>
            <person name="Jiang X."/>
            <person name="Kearney S.M."/>
            <person name="Perrotta A.R."/>
            <person name="Berdy B."/>
            <person name="Zhao S."/>
            <person name="Lieberman T.D."/>
            <person name="Swanson P.K."/>
            <person name="Smith M."/>
            <person name="Roesemann S."/>
            <person name="Alexander J.E."/>
            <person name="Rich S.A."/>
            <person name="Livny J."/>
            <person name="Vlamakis H."/>
            <person name="Clish C."/>
            <person name="Bullock K."/>
            <person name="Deik A."/>
            <person name="Scott J."/>
            <person name="Pierce K.A."/>
            <person name="Xavier R.J."/>
            <person name="Alm E.J."/>
        </authorList>
    </citation>
    <scope>NUCLEOTIDE SEQUENCE [LARGE SCALE GENOMIC DNA]</scope>
    <source>
        <strain evidence="8 16">BIOML-A11</strain>
        <strain evidence="7 15">BIOML-A16</strain>
        <strain evidence="5 14">BIOML-A25</strain>
        <strain evidence="6 13">BIOML-A29</strain>
    </source>
</reference>
<dbReference type="STRING" id="46503.ERS852463_03231"/>
<evidence type="ECO:0000313" key="14">
    <source>
        <dbReference type="Proteomes" id="UP000437446"/>
    </source>
</evidence>
<dbReference type="PANTHER" id="PTHR11022:SF41">
    <property type="entry name" value="PEPTIDOGLYCAN-RECOGNITION PROTEIN LC-RELATED"/>
    <property type="match status" value="1"/>
</dbReference>
<name>A0A355VQ85_9BACT</name>
<dbReference type="EMBL" id="WNCR01000003">
    <property type="protein sequence ID" value="MTU29076.1"/>
    <property type="molecule type" value="Genomic_DNA"/>
</dbReference>
<evidence type="ECO:0000313" key="9">
    <source>
        <dbReference type="EMBL" id="RGZ50347.1"/>
    </source>
</evidence>
<dbReference type="AlphaFoldDB" id="A0A355VQ85"/>
<dbReference type="EMBL" id="WNDD01000002">
    <property type="protein sequence ID" value="MTV00539.1"/>
    <property type="molecule type" value="Genomic_DNA"/>
</dbReference>
<evidence type="ECO:0000313" key="15">
    <source>
        <dbReference type="Proteomes" id="UP000448908"/>
    </source>
</evidence>
<evidence type="ECO:0000313" key="4">
    <source>
        <dbReference type="EMBL" id="GKH71256.1"/>
    </source>
</evidence>
<dbReference type="InterPro" id="IPR036505">
    <property type="entry name" value="Amidase/PGRP_sf"/>
</dbReference>
<dbReference type="SUPFAM" id="SSF55846">
    <property type="entry name" value="N-acetylmuramoyl-L-alanine amidase-like"/>
    <property type="match status" value="1"/>
</dbReference>
<evidence type="ECO:0000259" key="3">
    <source>
        <dbReference type="SMART" id="SM00701"/>
    </source>
</evidence>
<dbReference type="GO" id="GO:0009253">
    <property type="term" value="P:peptidoglycan catabolic process"/>
    <property type="evidence" value="ECO:0007669"/>
    <property type="project" value="InterPro"/>
</dbReference>
<evidence type="ECO:0000313" key="7">
    <source>
        <dbReference type="EMBL" id="MTU70444.1"/>
    </source>
</evidence>
<feature type="domain" description="N-acetylmuramoyl-L-alanine amidase" evidence="2">
    <location>
        <begin position="1"/>
        <end position="137"/>
    </location>
</feature>
<dbReference type="Proteomes" id="UP001055114">
    <property type="component" value="Unassembled WGS sequence"/>
</dbReference>
<evidence type="ECO:0000313" key="17">
    <source>
        <dbReference type="Proteomes" id="UP001055114"/>
    </source>
</evidence>
<dbReference type="Proteomes" id="UP000448908">
    <property type="component" value="Unassembled WGS sequence"/>
</dbReference>
<accession>A0A355VQ85</accession>
<evidence type="ECO:0000313" key="8">
    <source>
        <dbReference type="EMBL" id="MTV00539.1"/>
    </source>
</evidence>
<evidence type="ECO:0000313" key="6">
    <source>
        <dbReference type="EMBL" id="MTU41190.1"/>
    </source>
</evidence>
<dbReference type="InterPro" id="IPR015510">
    <property type="entry name" value="PGRP"/>
</dbReference>
<dbReference type="RefSeq" id="WP_005635265.1">
    <property type="nucleotide sequence ID" value="NZ_BAABYG010000001.1"/>
</dbReference>
<dbReference type="EMBL" id="QRKC01000003">
    <property type="protein sequence ID" value="RHH77636.1"/>
    <property type="molecule type" value="Genomic_DNA"/>
</dbReference>
<dbReference type="EMBL" id="WNDA01000027">
    <property type="protein sequence ID" value="MTU70444.1"/>
    <property type="molecule type" value="Genomic_DNA"/>
</dbReference>
<keyword evidence="13" id="KW-1185">Reference proteome</keyword>
<reference evidence="11 12" key="1">
    <citation type="submission" date="2018-08" db="EMBL/GenBank/DDBJ databases">
        <title>A genome reference for cultivated species of the human gut microbiota.</title>
        <authorList>
            <person name="Zou Y."/>
            <person name="Xue W."/>
            <person name="Luo G."/>
        </authorList>
    </citation>
    <scope>NUCLEOTIDE SEQUENCE [LARGE SCALE GENOMIC DNA]</scope>
    <source>
        <strain evidence="10 11">AM16-50</strain>
        <strain evidence="9 12">AM50-15</strain>
    </source>
</reference>
<organism evidence="4 17">
    <name type="scientific">Parabacteroides merdae</name>
    <dbReference type="NCBI Taxonomy" id="46503"/>
    <lineage>
        <taxon>Bacteria</taxon>
        <taxon>Pseudomonadati</taxon>
        <taxon>Bacteroidota</taxon>
        <taxon>Bacteroidia</taxon>
        <taxon>Bacteroidales</taxon>
        <taxon>Tannerellaceae</taxon>
        <taxon>Parabacteroides</taxon>
    </lineage>
</organism>
<feature type="domain" description="Peptidoglycan recognition protein family" evidence="3">
    <location>
        <begin position="1"/>
        <end position="128"/>
    </location>
</feature>
<dbReference type="OrthoDB" id="1037861at2"/>
<evidence type="ECO:0000313" key="12">
    <source>
        <dbReference type="Proteomes" id="UP000285173"/>
    </source>
</evidence>
<dbReference type="GO" id="GO:0008745">
    <property type="term" value="F:N-acetylmuramoyl-L-alanine amidase activity"/>
    <property type="evidence" value="ECO:0007669"/>
    <property type="project" value="InterPro"/>
</dbReference>
<dbReference type="InterPro" id="IPR002502">
    <property type="entry name" value="Amidase_domain"/>
</dbReference>
<protein>
    <submittedName>
        <fullName evidence="4">N-acetylmuramoyl-L-alanine amidase</fullName>
    </submittedName>
</protein>
<dbReference type="Proteomes" id="UP000434916">
    <property type="component" value="Unassembled WGS sequence"/>
</dbReference>
<evidence type="ECO:0000313" key="13">
    <source>
        <dbReference type="Proteomes" id="UP000434916"/>
    </source>
</evidence>
<dbReference type="InterPro" id="IPR006619">
    <property type="entry name" value="PGRP_domain_met/bac"/>
</dbReference>
<dbReference type="EMBL" id="QSEF01000004">
    <property type="protein sequence ID" value="RGZ50347.1"/>
    <property type="molecule type" value="Genomic_DNA"/>
</dbReference>
<gene>
    <name evidence="4" type="ORF">CE91St3_11190</name>
    <name evidence="10" type="ORF">DW191_08745</name>
    <name evidence="9" type="ORF">DW986_03575</name>
    <name evidence="5" type="ORF">GMD66_07570</name>
    <name evidence="6" type="ORF">GMD82_17435</name>
    <name evidence="7" type="ORF">GMD92_15560</name>
    <name evidence="8" type="ORF">GME02_02415</name>
</gene>
<dbReference type="EMBL" id="BQNZ01000001">
    <property type="protein sequence ID" value="GKH71256.1"/>
    <property type="molecule type" value="Genomic_DNA"/>
</dbReference>
<dbReference type="Proteomes" id="UP000285173">
    <property type="component" value="Unassembled WGS sequence"/>
</dbReference>
<dbReference type="Proteomes" id="UP000283732">
    <property type="component" value="Unassembled WGS sequence"/>
</dbReference>
<evidence type="ECO:0000259" key="2">
    <source>
        <dbReference type="SMART" id="SM00644"/>
    </source>
</evidence>
<dbReference type="Proteomes" id="UP000437446">
    <property type="component" value="Unassembled WGS sequence"/>
</dbReference>
<dbReference type="PANTHER" id="PTHR11022">
    <property type="entry name" value="PEPTIDOGLYCAN RECOGNITION PROTEIN"/>
    <property type="match status" value="1"/>
</dbReference>
<evidence type="ECO:0000313" key="16">
    <source>
        <dbReference type="Proteomes" id="UP000482671"/>
    </source>
</evidence>
<dbReference type="EMBL" id="WNCN01000030">
    <property type="protein sequence ID" value="MTU41190.1"/>
    <property type="molecule type" value="Genomic_DNA"/>
</dbReference>
<dbReference type="Gene3D" id="3.40.80.10">
    <property type="entry name" value="Peptidoglycan recognition protein-like"/>
    <property type="match status" value="1"/>
</dbReference>